<dbReference type="GO" id="GO:0022857">
    <property type="term" value="F:transmembrane transporter activity"/>
    <property type="evidence" value="ECO:0007669"/>
    <property type="project" value="UniProtKB-UniRule"/>
</dbReference>
<keyword evidence="7" id="KW-1185">Reference proteome</keyword>
<evidence type="ECO:0000259" key="3">
    <source>
        <dbReference type="Pfam" id="PF06808"/>
    </source>
</evidence>
<dbReference type="Proteomes" id="UP000184123">
    <property type="component" value="Unassembled WGS sequence"/>
</dbReference>
<evidence type="ECO:0000256" key="1">
    <source>
        <dbReference type="RuleBase" id="RU369079"/>
    </source>
</evidence>
<keyword evidence="2" id="KW-1133">Transmembrane helix</keyword>
<proteinExistence type="predicted"/>
<dbReference type="OrthoDB" id="9759894at2"/>
<dbReference type="RefSeq" id="WP_073434069.1">
    <property type="nucleotide sequence ID" value="NZ_BJXU01000186.1"/>
</dbReference>
<feature type="transmembrane region" description="Helical" evidence="2">
    <location>
        <begin position="344"/>
        <end position="363"/>
    </location>
</feature>
<evidence type="ECO:0000313" key="7">
    <source>
        <dbReference type="Proteomes" id="UP000321726"/>
    </source>
</evidence>
<feature type="transmembrane region" description="Helical" evidence="2">
    <location>
        <begin position="369"/>
        <end position="389"/>
    </location>
</feature>
<evidence type="ECO:0000256" key="2">
    <source>
        <dbReference type="SAM" id="Phobius"/>
    </source>
</evidence>
<accession>A0A1M7CNX1</accession>
<feature type="transmembrane region" description="Helical" evidence="2">
    <location>
        <begin position="220"/>
        <end position="242"/>
    </location>
</feature>
<dbReference type="EMBL" id="BJXU01000186">
    <property type="protein sequence ID" value="GEN26041.1"/>
    <property type="molecule type" value="Genomic_DNA"/>
</dbReference>
<dbReference type="Pfam" id="PF06808">
    <property type="entry name" value="DctM"/>
    <property type="match status" value="1"/>
</dbReference>
<keyword evidence="1" id="KW-0997">Cell inner membrane</keyword>
<dbReference type="EMBL" id="FRCA01000002">
    <property type="protein sequence ID" value="SHL68954.1"/>
    <property type="molecule type" value="Genomic_DNA"/>
</dbReference>
<feature type="transmembrane region" description="Helical" evidence="2">
    <location>
        <begin position="284"/>
        <end position="313"/>
    </location>
</feature>
<keyword evidence="1" id="KW-1003">Cell membrane</keyword>
<comment type="function">
    <text evidence="1">Part of the tripartite ATP-independent periplasmic (TRAP) transport system.</text>
</comment>
<evidence type="ECO:0000313" key="6">
    <source>
        <dbReference type="Proteomes" id="UP000184123"/>
    </source>
</evidence>
<organism evidence="5 6">
    <name type="scientific">Halomonas cupida</name>
    <dbReference type="NCBI Taxonomy" id="44933"/>
    <lineage>
        <taxon>Bacteria</taxon>
        <taxon>Pseudomonadati</taxon>
        <taxon>Pseudomonadota</taxon>
        <taxon>Gammaproteobacteria</taxon>
        <taxon>Oceanospirillales</taxon>
        <taxon>Halomonadaceae</taxon>
        <taxon>Halomonas</taxon>
    </lineage>
</organism>
<dbReference type="InterPro" id="IPR011853">
    <property type="entry name" value="TRAP_DctM-Dct_fused"/>
</dbReference>
<dbReference type="InterPro" id="IPR010656">
    <property type="entry name" value="DctM"/>
</dbReference>
<dbReference type="GO" id="GO:0005886">
    <property type="term" value="C:plasma membrane"/>
    <property type="evidence" value="ECO:0007669"/>
    <property type="project" value="UniProtKB-SubCell"/>
</dbReference>
<feature type="transmembrane region" description="Helical" evidence="2">
    <location>
        <begin position="185"/>
        <end position="208"/>
    </location>
</feature>
<keyword evidence="2" id="KW-0812">Transmembrane</keyword>
<feature type="transmembrane region" description="Helical" evidence="2">
    <location>
        <begin position="12"/>
        <end position="32"/>
    </location>
</feature>
<keyword evidence="4" id="KW-0547">Nucleotide-binding</keyword>
<feature type="transmembrane region" description="Helical" evidence="2">
    <location>
        <begin position="410"/>
        <end position="431"/>
    </location>
</feature>
<feature type="transmembrane region" description="Helical" evidence="2">
    <location>
        <begin position="451"/>
        <end position="471"/>
    </location>
</feature>
<feature type="transmembrane region" description="Helical" evidence="2">
    <location>
        <begin position="601"/>
        <end position="631"/>
    </location>
</feature>
<gene>
    <name evidence="4" type="ORF">HCU01_39900</name>
    <name evidence="5" type="ORF">SAMN05660971_01175</name>
</gene>
<protein>
    <submittedName>
        <fullName evidence="4">ATP-binding protein</fullName>
    </submittedName>
    <submittedName>
        <fullName evidence="5">TRAP transporter, 4TM/12TM fusion protein</fullName>
    </submittedName>
</protein>
<name>A0A1M7CNX1_9GAMM</name>
<reference evidence="5 6" key="1">
    <citation type="submission" date="2016-11" db="EMBL/GenBank/DDBJ databases">
        <authorList>
            <person name="Jaros S."/>
            <person name="Januszkiewicz K."/>
            <person name="Wedrychowicz H."/>
        </authorList>
    </citation>
    <scope>NUCLEOTIDE SEQUENCE [LARGE SCALE GENOMIC DNA]</scope>
    <source>
        <strain evidence="5 6">DSM 4740</strain>
    </source>
</reference>
<dbReference type="PANTHER" id="PTHR43849:SF2">
    <property type="entry name" value="BLL3936 PROTEIN"/>
    <property type="match status" value="1"/>
</dbReference>
<feature type="transmembrane region" description="Helical" evidence="2">
    <location>
        <begin position="44"/>
        <end position="62"/>
    </location>
</feature>
<feature type="domain" description="TRAP C4-dicarboxylate transport system permease DctM subunit" evidence="3">
    <location>
        <begin position="150"/>
        <end position="560"/>
    </location>
</feature>
<sequence>MTPTLLSDKRSYLNTANLVLLLTLLMVATHLAQTFEYYLPSGQFKALHLGLALLIIFASAVGQARHTLARAILALCFCIAALAAGYVLVEYSGLTTERVFGPEPMDVVVGCLLIATCLIAAWQQWGITIPLIGVLGLLYGYFGNQLPTDLLHHGGMSFDRLVSYASIPNFQGVLGSLTELSASTIFVFMVFAGLLKSTGGIDFIMGFATKLAGNSRGGQAKIAVLASAFMGMISGSTVANIASTGSMTIPTMKRSGFKGPFAAAVEAVSSTGGQMTPPVMGLTAFLMVGVTGLAYDTVILAAALPAALYYFYLLLAVHLQATRDGVEQEANNDKRIEVPPARVLLARYGHLLVSIVVLVYLLVSRMPPPYAAAYGCLSIIVLEFISNAIRQRHQPLQAFKEAAARLIDGLREGGFSGATIAVIVAVIGIFVEVLTATGFAQKLSYLMLDYADGHLGILLLIAALACLVFGLGLPTSAAYILVALLTAPALIDMGLSVMAAHMFVLYFAVFSALTPPVAVASLVAARIAEASYFSTSMQAVKIGLPGFFLPFLFVARPELLMLEGSVLERIYVVVISALALTALNVAMVGQGFVRTRWPVRLLLAAAAILTLIPGVTGTLVGCGIIIAILAVQQRMKTQRAAEVLP</sequence>
<evidence type="ECO:0000313" key="5">
    <source>
        <dbReference type="EMBL" id="SHL68954.1"/>
    </source>
</evidence>
<feature type="transmembrane region" description="Helical" evidence="2">
    <location>
        <begin position="478"/>
        <end position="497"/>
    </location>
</feature>
<feature type="transmembrane region" description="Helical" evidence="2">
    <location>
        <begin position="569"/>
        <end position="589"/>
    </location>
</feature>
<keyword evidence="2" id="KW-0472">Membrane</keyword>
<dbReference type="AlphaFoldDB" id="A0A1M7CNX1"/>
<evidence type="ECO:0000313" key="4">
    <source>
        <dbReference type="EMBL" id="GEN26041.1"/>
    </source>
</evidence>
<dbReference type="STRING" id="44933.SAMN05660971_01175"/>
<keyword evidence="4" id="KW-0067">ATP-binding</keyword>
<comment type="subcellular location">
    <subcellularLocation>
        <location evidence="1">Cell inner membrane</location>
        <topology evidence="1">Multi-pass membrane protein</topology>
    </subcellularLocation>
</comment>
<feature type="transmembrane region" description="Helical" evidence="2">
    <location>
        <begin position="503"/>
        <end position="527"/>
    </location>
</feature>
<dbReference type="PANTHER" id="PTHR43849">
    <property type="entry name" value="BLL3936 PROTEIN"/>
    <property type="match status" value="1"/>
</dbReference>
<reference evidence="4 7" key="2">
    <citation type="submission" date="2019-07" db="EMBL/GenBank/DDBJ databases">
        <title>Whole genome shotgun sequence of Halomonas cupida NBRC 102219.</title>
        <authorList>
            <person name="Hosoyama A."/>
            <person name="Uohara A."/>
            <person name="Ohji S."/>
            <person name="Ichikawa N."/>
        </authorList>
    </citation>
    <scope>NUCLEOTIDE SEQUENCE [LARGE SCALE GENOMIC DNA]</scope>
    <source>
        <strain evidence="4 7">NBRC 102219</strain>
    </source>
</reference>
<feature type="transmembrane region" description="Helical" evidence="2">
    <location>
        <begin position="109"/>
        <end position="142"/>
    </location>
</feature>
<dbReference type="NCBIfam" id="TIGR02123">
    <property type="entry name" value="TRAP_fused"/>
    <property type="match status" value="1"/>
</dbReference>
<feature type="transmembrane region" description="Helical" evidence="2">
    <location>
        <begin position="68"/>
        <end position="89"/>
    </location>
</feature>
<keyword evidence="1" id="KW-0813">Transport</keyword>
<dbReference type="Proteomes" id="UP000321726">
    <property type="component" value="Unassembled WGS sequence"/>
</dbReference>
<dbReference type="GO" id="GO:0005524">
    <property type="term" value="F:ATP binding"/>
    <property type="evidence" value="ECO:0007669"/>
    <property type="project" value="UniProtKB-KW"/>
</dbReference>